<accession>A9HT28</accession>
<protein>
    <submittedName>
        <fullName evidence="1">Uncharacterized protein</fullName>
    </submittedName>
</protein>
<dbReference type="KEGG" id="gdi:GDI3890"/>
<name>A9HT28_GLUDA</name>
<evidence type="ECO:0000313" key="1">
    <source>
        <dbReference type="EMBL" id="CAP57854.1"/>
    </source>
</evidence>
<organism evidence="1 2">
    <name type="scientific">Gluconacetobacter diazotrophicus (strain ATCC 49037 / DSM 5601 / CCUG 37298 / CIP 103539 / LMG 7603 / PAl5)</name>
    <dbReference type="NCBI Taxonomy" id="272568"/>
    <lineage>
        <taxon>Bacteria</taxon>
        <taxon>Pseudomonadati</taxon>
        <taxon>Pseudomonadota</taxon>
        <taxon>Alphaproteobacteria</taxon>
        <taxon>Acetobacterales</taxon>
        <taxon>Acetobacteraceae</taxon>
        <taxon>Gluconacetobacter</taxon>
    </lineage>
</organism>
<dbReference type="AlphaFoldDB" id="A9HT28"/>
<reference evidence="2" key="1">
    <citation type="journal article" date="2009" name="BMC Genomics">
        <title>Complete genome sequence of the sugarcane nitrogen-fixing endophyte Gluconacetobacter diazotrophicus Pal5.</title>
        <authorList>
            <person name="Bertalan M."/>
            <person name="Albano R."/>
            <person name="Padua V."/>
            <person name="Rouws L."/>
            <person name="Rojas C."/>
            <person name="Hemerly A."/>
            <person name="Teixeira K."/>
            <person name="Schwab S."/>
            <person name="Araujo J."/>
            <person name="Oliveira A."/>
            <person name="Franca L."/>
            <person name="Magalhaes V."/>
            <person name="Alqueres S."/>
            <person name="Cardoso A."/>
            <person name="Almeida W."/>
            <person name="Loureiro M.M."/>
            <person name="Nogueira E."/>
            <person name="Cidade D."/>
            <person name="Oliveira D."/>
            <person name="Simao T."/>
            <person name="Macedo J."/>
            <person name="Valadao A."/>
            <person name="Dreschsel M."/>
            <person name="Freitas F."/>
            <person name="Vidal M."/>
            <person name="Guedes H."/>
            <person name="Rodrigues E."/>
            <person name="Meneses C."/>
            <person name="Brioso P."/>
            <person name="Pozzer L."/>
            <person name="Figueiredo D."/>
            <person name="Montano H."/>
            <person name="Junior J."/>
            <person name="Filho G."/>
            <person name="Flores V."/>
            <person name="Ferreira B."/>
            <person name="Branco A."/>
            <person name="Gonzalez P."/>
            <person name="Guillobel H."/>
            <person name="Lemos M."/>
            <person name="Seibel L."/>
            <person name="Macedo J."/>
            <person name="Alves-Ferreira M."/>
            <person name="Sachetto-Martins G."/>
            <person name="Coelho A."/>
            <person name="Santos E."/>
            <person name="Amaral G."/>
            <person name="Neves A."/>
            <person name="Pacheco A.B."/>
            <person name="Carvalho D."/>
            <person name="Lery L."/>
            <person name="Bisch P."/>
            <person name="Rossle S.C."/>
            <person name="Urmenyi T."/>
            <person name="Kruger W.V."/>
            <person name="Martins O."/>
            <person name="Baldani J.I."/>
            <person name="Ferreira P.C."/>
        </authorList>
    </citation>
    <scope>NUCLEOTIDE SEQUENCE [LARGE SCALE GENOMIC DNA]</scope>
    <source>
        <strain evidence="2">ATCC 49037 / DSM 5601 / CCUG 37298 / CIP 103539 / LMG 7603 / PAl5</strain>
        <plasmid evidence="2">pGDIPal5I</plasmid>
    </source>
</reference>
<keyword evidence="2" id="KW-1185">Reference proteome</keyword>
<sequence>MADGLLEDVRYRKLREGIYGSQRLALLLDDDQLRLELNRIAALERSIADRLIQDEEQLSFQIDPTRLDMRRSFGAYLNDIANYRDAVSDYAGAHRDLEDARLTLSGKELTARQSVLCGRIRDASRRLQDLQHV</sequence>
<evidence type="ECO:0000313" key="2">
    <source>
        <dbReference type="Proteomes" id="UP000001176"/>
    </source>
</evidence>
<geneLocation type="plasmid" evidence="1 2">
    <name>pGDIPal5I</name>
</geneLocation>
<proteinExistence type="predicted"/>
<gene>
    <name evidence="1" type="ordered locus">GDI3890</name>
</gene>
<keyword evidence="1" id="KW-0614">Plasmid</keyword>
<dbReference type="Proteomes" id="UP000001176">
    <property type="component" value="Plasmid pGDIPal5I"/>
</dbReference>
<dbReference type="EMBL" id="AM889287">
    <property type="protein sequence ID" value="CAP57854.1"/>
    <property type="molecule type" value="Genomic_DNA"/>
</dbReference>